<evidence type="ECO:0000259" key="2">
    <source>
        <dbReference type="Pfam" id="PF16793"/>
    </source>
</evidence>
<dbReference type="Pfam" id="PF16793">
    <property type="entry name" value="RepB_primase"/>
    <property type="match status" value="1"/>
</dbReference>
<dbReference type="AlphaFoldDB" id="A0A1K1LHV0"/>
<organism evidence="5 6">
    <name type="scientific">Desulfovibrio piger</name>
    <dbReference type="NCBI Taxonomy" id="901"/>
    <lineage>
        <taxon>Bacteria</taxon>
        <taxon>Pseudomonadati</taxon>
        <taxon>Thermodesulfobacteriota</taxon>
        <taxon>Desulfovibrionia</taxon>
        <taxon>Desulfovibrionales</taxon>
        <taxon>Desulfovibrionaceae</taxon>
        <taxon>Desulfovibrio</taxon>
    </lineage>
</organism>
<dbReference type="Gene3D" id="3.30.70.1790">
    <property type="entry name" value="RepB DNA-primase, N-terminal domain"/>
    <property type="match status" value="1"/>
</dbReference>
<dbReference type="Pfam" id="PF03432">
    <property type="entry name" value="Relaxase"/>
    <property type="match status" value="1"/>
</dbReference>
<evidence type="ECO:0000259" key="4">
    <source>
        <dbReference type="Pfam" id="PF22863"/>
    </source>
</evidence>
<sequence length="750" mass="86865">MIVKKVRREIVDKPKTWQIGDLVDYIRFPHNKNPQEKVAHAGSRNFLTSTHNGQKMEMIALAEESVHSKMPVQHWIFSWQEGEQPTREQVDEAVDIFLGHMGLTGHQTVYALHYDTDNYHLHIAVNRMNEETGKVVQPHKGFDIDAAHRILALIEHGQGWKPQEKARYVVLENGELARRKSGREIKPRQAALDVEHATGEKSAQRIVQERGHDIIRDADSWEDMHRKLAEVGLRFEKKGSGAVIFVGDIAVKASSVDRAFSMKKLCRKWGEFTEGNYTKEQEALPPEPVSSVNLEEWKLYQQEFEEEEKEARNDEAITPVDSLRKRQREQRRKSLARLAQYGVPVLNIARHCLKIQQREERRFLRGTGKKVRRHKPRFEAWLRAKGLHRQAGLWRYRSAWEKTRHTPPPVPDRGREFMREMENFRRYAAAVGADRYRVTCIAMETNGNKKTFILDKEGGVTRGFTPEELVLRIPEMLRLQRREENIYYTPLSEEKHHVLIDDMTAESLVRLQRDGYRPAVILESSPGNFQCLLTIAKLGSRFDRDVGNRLTERLNKEYGDKKLCGCIHPHRAPGFENRKPKHRREDGSFPEVKLLVAEKRECHKALELARQIAGEYEAAAESRKRCPVLPPGGGPSGDAVTAYHAHLEDIRRHLTIEDYSRVDAMIALRLRATGHSRDAVMEAVRQCAPAIRETPARRDWQRYAERTADYAFGTAGDVELAKYETYRELWRRVEERVGMQQKSALHTRMR</sequence>
<protein>
    <submittedName>
        <fullName evidence="5">IncP-type DNA relaxase TraI</fullName>
    </submittedName>
</protein>
<evidence type="ECO:0000259" key="1">
    <source>
        <dbReference type="Pfam" id="PF03432"/>
    </source>
</evidence>
<evidence type="ECO:0000259" key="3">
    <source>
        <dbReference type="Pfam" id="PF22448"/>
    </source>
</evidence>
<evidence type="ECO:0000313" key="6">
    <source>
        <dbReference type="Proteomes" id="UP000186323"/>
    </source>
</evidence>
<keyword evidence="6" id="KW-1185">Reference proteome</keyword>
<dbReference type="KEGG" id="dpg:DESPIGER_2463"/>
<feature type="domain" description="RepB/MobA-like C-terminal" evidence="3">
    <location>
        <begin position="657"/>
        <end position="711"/>
    </location>
</feature>
<feature type="domain" description="MobA/VirD2-like nuclease" evidence="1">
    <location>
        <begin position="33"/>
        <end position="160"/>
    </location>
</feature>
<dbReference type="Gene3D" id="1.10.1240.50">
    <property type="match status" value="1"/>
</dbReference>
<proteinExistence type="predicted"/>
<evidence type="ECO:0000313" key="5">
    <source>
        <dbReference type="EMBL" id="SFV74281.1"/>
    </source>
</evidence>
<dbReference type="InterPro" id="IPR005094">
    <property type="entry name" value="Endonuclease_MobA/VirD2"/>
</dbReference>
<dbReference type="InterPro" id="IPR039459">
    <property type="entry name" value="RepB-like_DNA_primase_dom"/>
</dbReference>
<dbReference type="OrthoDB" id="5359237at2"/>
<feature type="domain" description="RepB-like DNA primase" evidence="2">
    <location>
        <begin position="430"/>
        <end position="618"/>
    </location>
</feature>
<dbReference type="RefSeq" id="WP_072337174.1">
    <property type="nucleotide sequence ID" value="NZ_LT630450.1"/>
</dbReference>
<dbReference type="Proteomes" id="UP000186323">
    <property type="component" value="Chromosome I"/>
</dbReference>
<dbReference type="InterPro" id="IPR054366">
    <property type="entry name" value="RepB/MobA-like_C"/>
</dbReference>
<name>A0A1K1LHV0_9BACT</name>
<reference evidence="6" key="1">
    <citation type="submission" date="2016-10" db="EMBL/GenBank/DDBJ databases">
        <authorList>
            <person name="Wegmann U."/>
        </authorList>
    </citation>
    <scope>NUCLEOTIDE SEQUENCE [LARGE SCALE GENOMIC DNA]</scope>
</reference>
<feature type="domain" description="TraI-like middle" evidence="4">
    <location>
        <begin position="190"/>
        <end position="273"/>
    </location>
</feature>
<accession>A0A1K1LHV0</accession>
<dbReference type="Pfam" id="PF22448">
    <property type="entry name" value="RepB_primase_C"/>
    <property type="match status" value="1"/>
</dbReference>
<gene>
    <name evidence="5" type="ORF">DESPIGER_2463</name>
</gene>
<dbReference type="EMBL" id="LT630450">
    <property type="protein sequence ID" value="SFV74281.1"/>
    <property type="molecule type" value="Genomic_DNA"/>
</dbReference>
<dbReference type="Pfam" id="PF22863">
    <property type="entry name" value="TraI_middle"/>
    <property type="match status" value="1"/>
</dbReference>
<dbReference type="InterPro" id="IPR054462">
    <property type="entry name" value="TraI_M"/>
</dbReference>